<dbReference type="EMBL" id="GGLE01004014">
    <property type="protein sequence ID" value="MBY08140.1"/>
    <property type="molecule type" value="Transcribed_RNA"/>
</dbReference>
<dbReference type="Gene3D" id="3.40.50.720">
    <property type="entry name" value="NAD(P)-binding Rossmann-like Domain"/>
    <property type="match status" value="1"/>
</dbReference>
<dbReference type="GO" id="GO:0005737">
    <property type="term" value="C:cytoplasm"/>
    <property type="evidence" value="ECO:0007669"/>
    <property type="project" value="UniProtKB-SubCell"/>
</dbReference>
<evidence type="ECO:0000256" key="3">
    <source>
        <dbReference type="ARBA" id="ARBA00022857"/>
    </source>
</evidence>
<dbReference type="GO" id="GO:0004757">
    <property type="term" value="F:sepiapterin reductase (NADP+) activity"/>
    <property type="evidence" value="ECO:0007669"/>
    <property type="project" value="TreeGrafter"/>
</dbReference>
<organism evidence="5">
    <name type="scientific">Ornithodoros turicata</name>
    <dbReference type="NCBI Taxonomy" id="34597"/>
    <lineage>
        <taxon>Eukaryota</taxon>
        <taxon>Metazoa</taxon>
        <taxon>Ecdysozoa</taxon>
        <taxon>Arthropoda</taxon>
        <taxon>Chelicerata</taxon>
        <taxon>Arachnida</taxon>
        <taxon>Acari</taxon>
        <taxon>Parasitiformes</taxon>
        <taxon>Ixodida</taxon>
        <taxon>Ixodoidea</taxon>
        <taxon>Argasidae</taxon>
        <taxon>Ornithodorinae</taxon>
        <taxon>Ornithodoros</taxon>
    </lineage>
</organism>
<dbReference type="InterPro" id="IPR051721">
    <property type="entry name" value="Biopterin_syn/organic_redct"/>
</dbReference>
<dbReference type="InterPro" id="IPR036291">
    <property type="entry name" value="NAD(P)-bd_dom_sf"/>
</dbReference>
<dbReference type="PANTHER" id="PTHR44085">
    <property type="entry name" value="SEPIAPTERIN REDUCTASE"/>
    <property type="match status" value="1"/>
</dbReference>
<keyword evidence="3" id="KW-0521">NADP</keyword>
<dbReference type="PRINTS" id="PR00081">
    <property type="entry name" value="GDHRDH"/>
</dbReference>
<evidence type="ECO:0000313" key="5">
    <source>
        <dbReference type="EMBL" id="MBY08140.1"/>
    </source>
</evidence>
<evidence type="ECO:0000256" key="1">
    <source>
        <dbReference type="ARBA" id="ARBA00004496"/>
    </source>
</evidence>
<proteinExistence type="predicted"/>
<dbReference type="GO" id="GO:0006729">
    <property type="term" value="P:tetrahydrobiopterin biosynthetic process"/>
    <property type="evidence" value="ECO:0007669"/>
    <property type="project" value="TreeGrafter"/>
</dbReference>
<comment type="subcellular location">
    <subcellularLocation>
        <location evidence="1">Cytoplasm</location>
    </subcellularLocation>
</comment>
<reference evidence="5" key="1">
    <citation type="submission" date="2018-03" db="EMBL/GenBank/DDBJ databases">
        <title>The relapsing fever spirochete Borrelia turicatae persists in the highly oxidative environment of its soft-bodied tick vector.</title>
        <authorList>
            <person name="Bourret T.J."/>
            <person name="Boyle W.K."/>
            <person name="Valenzuela J.G."/>
            <person name="Oliveira F."/>
            <person name="Lopez J.E."/>
        </authorList>
    </citation>
    <scope>NUCLEOTIDE SEQUENCE</scope>
    <source>
        <strain evidence="5">Kansas strain/isolate</strain>
        <tissue evidence="5">Salivary glands</tissue>
    </source>
</reference>
<evidence type="ECO:0000256" key="2">
    <source>
        <dbReference type="ARBA" id="ARBA00022490"/>
    </source>
</evidence>
<keyword evidence="2" id="KW-0963">Cytoplasm</keyword>
<protein>
    <submittedName>
        <fullName evidence="5">Putative dehydrogenase</fullName>
    </submittedName>
</protein>
<keyword evidence="4" id="KW-0560">Oxidoreductase</keyword>
<sequence length="281" mass="30668">MTGATGSSGDKFRGRKCFVLITGGSRGIGKTLAIEFAKNLAKDSVIVITGRSATNLQDTQFKISSTAEHIKVVGETCDHSTATYHDYEQLMSRTSRYVENPESTILVHNVGTLGDVSMYAASYDDPKMIGDYMYLNLTSVMLLTSAFLKQYGPNANVAKTIINVTTPLARKAVAGLGLYSGGKAAREMYLNVLAVENPAVKILHYYPGVVKTDMLAEIQTGVKEMRPAWEEFLTKAMDPEPTAGMLVDILRSGDFESGEYISYYDRACKVEQCGRSTTSTE</sequence>
<evidence type="ECO:0000256" key="4">
    <source>
        <dbReference type="ARBA" id="ARBA00023002"/>
    </source>
</evidence>
<dbReference type="AlphaFoldDB" id="A0A2R5LF43"/>
<dbReference type="InterPro" id="IPR002347">
    <property type="entry name" value="SDR_fam"/>
</dbReference>
<dbReference type="PANTHER" id="PTHR44085:SF2">
    <property type="entry name" value="SEPIAPTERIN REDUCTASE"/>
    <property type="match status" value="1"/>
</dbReference>
<dbReference type="Pfam" id="PF00106">
    <property type="entry name" value="adh_short"/>
    <property type="match status" value="1"/>
</dbReference>
<name>A0A2R5LF43_9ACAR</name>
<accession>A0A2R5LF43</accession>
<dbReference type="SUPFAM" id="SSF51735">
    <property type="entry name" value="NAD(P)-binding Rossmann-fold domains"/>
    <property type="match status" value="1"/>
</dbReference>